<evidence type="ECO:0000256" key="1">
    <source>
        <dbReference type="SAM" id="SignalP"/>
    </source>
</evidence>
<reference evidence="2 3" key="1">
    <citation type="journal article" date="2019" name="Front. Microbiol.">
        <title>Genomes of Neutrophilic Sulfur-Oxidizing Chemolithoautotrophs Representing 9 Proteobacterial Species From 8 Genera.</title>
        <authorList>
            <person name="Watanabe T."/>
            <person name="Kojima H."/>
            <person name="Umezawa K."/>
            <person name="Hori C."/>
            <person name="Takasuka T.E."/>
            <person name="Kato Y."/>
            <person name="Fukui M."/>
        </authorList>
    </citation>
    <scope>NUCLEOTIDE SEQUENCE [LARGE SCALE GENOMIC DNA]</scope>
    <source>
        <strain evidence="2 3">TTN</strain>
    </source>
</reference>
<evidence type="ECO:0000313" key="2">
    <source>
        <dbReference type="EMBL" id="GBL47403.1"/>
    </source>
</evidence>
<dbReference type="AlphaFoldDB" id="A0A401JHI7"/>
<feature type="chain" id="PRO_5019140483" description="DUF4197 domain-containing protein" evidence="1">
    <location>
        <begin position="25"/>
        <end position="262"/>
    </location>
</feature>
<comment type="caution">
    <text evidence="2">The sequence shown here is derived from an EMBL/GenBank/DDBJ whole genome shotgun (WGS) entry which is preliminary data.</text>
</comment>
<evidence type="ECO:0000313" key="3">
    <source>
        <dbReference type="Proteomes" id="UP000286806"/>
    </source>
</evidence>
<dbReference type="Pfam" id="PF13852">
    <property type="entry name" value="DUF4197"/>
    <property type="match status" value="1"/>
</dbReference>
<keyword evidence="1" id="KW-0732">Signal</keyword>
<evidence type="ECO:0008006" key="4">
    <source>
        <dbReference type="Google" id="ProtNLM"/>
    </source>
</evidence>
<dbReference type="Proteomes" id="UP000286806">
    <property type="component" value="Unassembled WGS sequence"/>
</dbReference>
<dbReference type="OrthoDB" id="5292580at2"/>
<gene>
    <name evidence="2" type="ORF">SFMTTN_3242</name>
</gene>
<accession>A0A401JHI7</accession>
<dbReference type="EMBL" id="BGOW01000041">
    <property type="protein sequence ID" value="GBL47403.1"/>
    <property type="molecule type" value="Genomic_DNA"/>
</dbReference>
<dbReference type="InterPro" id="IPR025245">
    <property type="entry name" value="DUF4197"/>
</dbReference>
<keyword evidence="3" id="KW-1185">Reference proteome</keyword>
<sequence>MLKNHFINSIFAVSIVLGTAPAHAFDLGGIINSDQLQNLGKSLPQNSDNSSASAAGLAGISNKDQVGSLKQALTQGAETAVRELAKQNGYLGNDKVRIPLPGNLQKIASLMQTVGMGKYADDLITSMNRAAEAAVPEAKTLLVGAVKSMSVNDARGILTGGNDAATQYFRMKTETALAGKFKPIVEKSMEKVQLARKYDEFAAKGAALGLVDQRDANMDDYVTRKALDGLFVMMAEQEKAIRANPLEATGALAKKVFSAIKN</sequence>
<dbReference type="RefSeq" id="WP_124706160.1">
    <property type="nucleotide sequence ID" value="NZ_BGOW01000041.1"/>
</dbReference>
<organism evidence="2 3">
    <name type="scientific">Sulfuriferula multivorans</name>
    <dbReference type="NCBI Taxonomy" id="1559896"/>
    <lineage>
        <taxon>Bacteria</taxon>
        <taxon>Pseudomonadati</taxon>
        <taxon>Pseudomonadota</taxon>
        <taxon>Betaproteobacteria</taxon>
        <taxon>Nitrosomonadales</taxon>
        <taxon>Sulfuricellaceae</taxon>
        <taxon>Sulfuriferula</taxon>
    </lineage>
</organism>
<name>A0A401JHI7_9PROT</name>
<protein>
    <recommendedName>
        <fullName evidence="4">DUF4197 domain-containing protein</fullName>
    </recommendedName>
</protein>
<feature type="signal peptide" evidence="1">
    <location>
        <begin position="1"/>
        <end position="24"/>
    </location>
</feature>
<proteinExistence type="predicted"/>